<dbReference type="Proteomes" id="UP000247569">
    <property type="component" value="Unassembled WGS sequence"/>
</dbReference>
<dbReference type="OrthoDB" id="9776847at2"/>
<dbReference type="AlphaFoldDB" id="A0A318JNY7"/>
<evidence type="ECO:0000313" key="2">
    <source>
        <dbReference type="Proteomes" id="UP000247569"/>
    </source>
</evidence>
<reference evidence="1 2" key="1">
    <citation type="submission" date="2018-05" db="EMBL/GenBank/DDBJ databases">
        <title>Genomic Encyclopedia of Type Strains, Phase IV (KMG-IV): sequencing the most valuable type-strain genomes for metagenomic binning, comparative biology and taxonomic classification.</title>
        <authorList>
            <person name="Goeker M."/>
        </authorList>
    </citation>
    <scope>NUCLEOTIDE SEQUENCE [LARGE SCALE GENOMIC DNA]</scope>
    <source>
        <strain evidence="1 2">DSM 44704</strain>
    </source>
</reference>
<name>A0A318JNY7_9NOCA</name>
<accession>A0A318JNY7</accession>
<organism evidence="1 2">
    <name type="scientific">Nocardia tenerifensis</name>
    <dbReference type="NCBI Taxonomy" id="228006"/>
    <lineage>
        <taxon>Bacteria</taxon>
        <taxon>Bacillati</taxon>
        <taxon>Actinomycetota</taxon>
        <taxon>Actinomycetes</taxon>
        <taxon>Mycobacteriales</taxon>
        <taxon>Nocardiaceae</taxon>
        <taxon>Nocardia</taxon>
    </lineage>
</organism>
<keyword evidence="2" id="KW-1185">Reference proteome</keyword>
<protein>
    <submittedName>
        <fullName evidence="1">Uncharacterized protein</fullName>
    </submittedName>
</protein>
<proteinExistence type="predicted"/>
<evidence type="ECO:0000313" key="1">
    <source>
        <dbReference type="EMBL" id="PXX53917.1"/>
    </source>
</evidence>
<sequence>MNDPTSHHDFGEAATPPFDPSLAPTATAVAVQAVTSGIVGPGYERTEAWRIIEIPVIALGCFDWEADAIYAALEGLSWVGDVIAVDTVYGTDGQKFEAGCSTWTRFSNSDAIYRDAEHQSPLSPRARAAGEHWNCEHALFGPGARFTARIATDDSVEPADGPAQRADIVILTDDQPDEPLAAYSCTTNPLDPIPADPAEVLDRHGWRTTGPGHLDTDGYLIVGVERA</sequence>
<gene>
    <name evidence="1" type="ORF">DFR70_12638</name>
</gene>
<dbReference type="RefSeq" id="WP_040742017.1">
    <property type="nucleotide sequence ID" value="NZ_QJKF01000026.1"/>
</dbReference>
<comment type="caution">
    <text evidence="1">The sequence shown here is derived from an EMBL/GenBank/DDBJ whole genome shotgun (WGS) entry which is preliminary data.</text>
</comment>
<dbReference type="EMBL" id="QJKF01000026">
    <property type="protein sequence ID" value="PXX53917.1"/>
    <property type="molecule type" value="Genomic_DNA"/>
</dbReference>